<dbReference type="FunFam" id="3.40.640.10:FF:000014">
    <property type="entry name" value="Adenosylmethionine-8-amino-7-oxononanoate aminotransferase, probable"/>
    <property type="match status" value="1"/>
</dbReference>
<dbReference type="InterPro" id="IPR015422">
    <property type="entry name" value="PyrdxlP-dep_Trfase_small"/>
</dbReference>
<dbReference type="InterPro" id="IPR015421">
    <property type="entry name" value="PyrdxlP-dep_Trfase_major"/>
</dbReference>
<comment type="similarity">
    <text evidence="1">Belongs to the class-III pyridoxal-phosphate-dependent aminotransferase family.</text>
</comment>
<keyword evidence="2" id="KW-0032">Aminotransferase</keyword>
<dbReference type="CDD" id="cd00610">
    <property type="entry name" value="OAT_like"/>
    <property type="match status" value="1"/>
</dbReference>
<dbReference type="EMBL" id="UINC01017534">
    <property type="protein sequence ID" value="SVA72800.1"/>
    <property type="molecule type" value="Genomic_DNA"/>
</dbReference>
<evidence type="ECO:0008006" key="6">
    <source>
        <dbReference type="Google" id="ProtNLM"/>
    </source>
</evidence>
<dbReference type="AlphaFoldDB" id="A0A381Y7B4"/>
<dbReference type="Gene3D" id="3.40.640.10">
    <property type="entry name" value="Type I PLP-dependent aspartate aminotransferase-like (Major domain)"/>
    <property type="match status" value="1"/>
</dbReference>
<dbReference type="GO" id="GO:0009448">
    <property type="term" value="P:gamma-aminobutyric acid metabolic process"/>
    <property type="evidence" value="ECO:0007669"/>
    <property type="project" value="TreeGrafter"/>
</dbReference>
<dbReference type="GO" id="GO:0009102">
    <property type="term" value="P:biotin biosynthetic process"/>
    <property type="evidence" value="ECO:0007669"/>
    <property type="project" value="TreeGrafter"/>
</dbReference>
<protein>
    <recommendedName>
        <fullName evidence="6">Aspartate aminotransferase family protein</fullName>
    </recommendedName>
</protein>
<name>A0A381Y7B4_9ZZZZ</name>
<evidence type="ECO:0000256" key="1">
    <source>
        <dbReference type="ARBA" id="ARBA00008954"/>
    </source>
</evidence>
<dbReference type="PANTHER" id="PTHR42684">
    <property type="entry name" value="ADENOSYLMETHIONINE-8-AMINO-7-OXONONANOATE AMINOTRANSFERASE"/>
    <property type="match status" value="1"/>
</dbReference>
<dbReference type="SUPFAM" id="SSF53383">
    <property type="entry name" value="PLP-dependent transferases"/>
    <property type="match status" value="1"/>
</dbReference>
<gene>
    <name evidence="5" type="ORF">METZ01_LOCUS125654</name>
</gene>
<proteinExistence type="inferred from homology"/>
<evidence type="ECO:0000256" key="2">
    <source>
        <dbReference type="ARBA" id="ARBA00022576"/>
    </source>
</evidence>
<dbReference type="NCBIfam" id="NF004767">
    <property type="entry name" value="PRK06105.1"/>
    <property type="match status" value="1"/>
</dbReference>
<reference evidence="5" key="1">
    <citation type="submission" date="2018-05" db="EMBL/GenBank/DDBJ databases">
        <authorList>
            <person name="Lanie J.A."/>
            <person name="Ng W.-L."/>
            <person name="Kazmierczak K.M."/>
            <person name="Andrzejewski T.M."/>
            <person name="Davidsen T.M."/>
            <person name="Wayne K.J."/>
            <person name="Tettelin H."/>
            <person name="Glass J.I."/>
            <person name="Rusch D."/>
            <person name="Podicherti R."/>
            <person name="Tsui H.-C.T."/>
            <person name="Winkler M.E."/>
        </authorList>
    </citation>
    <scope>NUCLEOTIDE SEQUENCE</scope>
</reference>
<evidence type="ECO:0000256" key="3">
    <source>
        <dbReference type="ARBA" id="ARBA00022679"/>
    </source>
</evidence>
<evidence type="ECO:0000256" key="4">
    <source>
        <dbReference type="ARBA" id="ARBA00022898"/>
    </source>
</evidence>
<accession>A0A381Y7B4</accession>
<dbReference type="GO" id="GO:0004015">
    <property type="term" value="F:adenosylmethionine-8-amino-7-oxononanoate transaminase activity"/>
    <property type="evidence" value="ECO:0007669"/>
    <property type="project" value="TreeGrafter"/>
</dbReference>
<dbReference type="Gene3D" id="3.90.1150.10">
    <property type="entry name" value="Aspartate Aminotransferase, domain 1"/>
    <property type="match status" value="1"/>
</dbReference>
<dbReference type="PANTHER" id="PTHR42684:SF3">
    <property type="entry name" value="ADENOSYLMETHIONINE-8-AMINO-7-OXONONANOATE AMINOTRANSFERASE"/>
    <property type="match status" value="1"/>
</dbReference>
<sequence>MGHSRDAVDDSLTARDLSRLFHPATNLAVHHEKGPLMVVRGEGIRVWDQDGNEYIEGMSGLWCTSLGYGEEELARSAYEQMRILPFGHLFGGKSHPAGVELAEKLVSMAPFEASRAFFANSGSEANDTQVKLVWYYNNAIGRPDKKKIISRHKGYHGTTTAAAGLTGLPSFHSGFDVPMPRIIHTDCPYYYRGAERGESEEDYASRLVNNLEELIIAEDPDTVAAFIAEPMIGVGGVILPPATYFKKVQEVLAKYDIFLIDDEVITGFGRTGEIWGAQSFGMKPTTLTAAKALSSAYLPISVVLVPEFLYEPMIEASGKAGVFGHGFTYSGHPVSAAVALRALELYEERKLYDHVRRVSPHFQSKFREMLDHPLVGDVRGIGLVGACELVKDKQSKEPFRSENSVGFYLAERCQAHGLITRALGDIVALCPPYIVTESDIDEIFDRYAKGLDDTLEWVHKERYL</sequence>
<organism evidence="5">
    <name type="scientific">marine metagenome</name>
    <dbReference type="NCBI Taxonomy" id="408172"/>
    <lineage>
        <taxon>unclassified sequences</taxon>
        <taxon>metagenomes</taxon>
        <taxon>ecological metagenomes</taxon>
    </lineage>
</organism>
<dbReference type="GO" id="GO:0030170">
    <property type="term" value="F:pyridoxal phosphate binding"/>
    <property type="evidence" value="ECO:0007669"/>
    <property type="project" value="InterPro"/>
</dbReference>
<keyword evidence="4" id="KW-0663">Pyridoxal phosphate</keyword>
<dbReference type="InterPro" id="IPR015424">
    <property type="entry name" value="PyrdxlP-dep_Trfase"/>
</dbReference>
<dbReference type="Pfam" id="PF00202">
    <property type="entry name" value="Aminotran_3"/>
    <property type="match status" value="1"/>
</dbReference>
<dbReference type="InterPro" id="IPR005814">
    <property type="entry name" value="Aminotrans_3"/>
</dbReference>
<keyword evidence="3" id="KW-0808">Transferase</keyword>
<evidence type="ECO:0000313" key="5">
    <source>
        <dbReference type="EMBL" id="SVA72800.1"/>
    </source>
</evidence>